<evidence type="ECO:0000256" key="1">
    <source>
        <dbReference type="SAM" id="MobiDB-lite"/>
    </source>
</evidence>
<evidence type="ECO:0000313" key="4">
    <source>
        <dbReference type="Proteomes" id="UP001500305"/>
    </source>
</evidence>
<keyword evidence="2" id="KW-0812">Transmembrane</keyword>
<keyword evidence="2" id="KW-1133">Transmembrane helix</keyword>
<feature type="region of interest" description="Disordered" evidence="1">
    <location>
        <begin position="1"/>
        <end position="27"/>
    </location>
</feature>
<reference evidence="4" key="1">
    <citation type="journal article" date="2019" name="Int. J. Syst. Evol. Microbiol.">
        <title>The Global Catalogue of Microorganisms (GCM) 10K type strain sequencing project: providing services to taxonomists for standard genome sequencing and annotation.</title>
        <authorList>
            <consortium name="The Broad Institute Genomics Platform"/>
            <consortium name="The Broad Institute Genome Sequencing Center for Infectious Disease"/>
            <person name="Wu L."/>
            <person name="Ma J."/>
        </authorList>
    </citation>
    <scope>NUCLEOTIDE SEQUENCE [LARGE SCALE GENOMIC DNA]</scope>
    <source>
        <strain evidence="4">JCM 7356</strain>
    </source>
</reference>
<protein>
    <submittedName>
        <fullName evidence="3">Uncharacterized protein</fullName>
    </submittedName>
</protein>
<feature type="compositionally biased region" description="Basic and acidic residues" evidence="1">
    <location>
        <begin position="153"/>
        <end position="206"/>
    </location>
</feature>
<name>A0ABP5QXA6_9ACTN</name>
<keyword evidence="2" id="KW-0472">Membrane</keyword>
<dbReference type="Proteomes" id="UP001500305">
    <property type="component" value="Unassembled WGS sequence"/>
</dbReference>
<organism evidence="3 4">
    <name type="scientific">Kitasatospora cystarginea</name>
    <dbReference type="NCBI Taxonomy" id="58350"/>
    <lineage>
        <taxon>Bacteria</taxon>
        <taxon>Bacillati</taxon>
        <taxon>Actinomycetota</taxon>
        <taxon>Actinomycetes</taxon>
        <taxon>Kitasatosporales</taxon>
        <taxon>Streptomycetaceae</taxon>
        <taxon>Kitasatospora</taxon>
    </lineage>
</organism>
<evidence type="ECO:0000256" key="2">
    <source>
        <dbReference type="SAM" id="Phobius"/>
    </source>
</evidence>
<accession>A0ABP5QXA6</accession>
<proteinExistence type="predicted"/>
<feature type="transmembrane region" description="Helical" evidence="2">
    <location>
        <begin position="340"/>
        <end position="359"/>
    </location>
</feature>
<feature type="region of interest" description="Disordered" evidence="1">
    <location>
        <begin position="98"/>
        <end position="234"/>
    </location>
</feature>
<feature type="compositionally biased region" description="Low complexity" evidence="1">
    <location>
        <begin position="301"/>
        <end position="310"/>
    </location>
</feature>
<feature type="compositionally biased region" description="Low complexity" evidence="1">
    <location>
        <begin position="15"/>
        <end position="27"/>
    </location>
</feature>
<gene>
    <name evidence="3" type="ORF">GCM10010430_29680</name>
</gene>
<comment type="caution">
    <text evidence="3">The sequence shown here is derived from an EMBL/GenBank/DDBJ whole genome shotgun (WGS) entry which is preliminary data.</text>
</comment>
<keyword evidence="4" id="KW-1185">Reference proteome</keyword>
<feature type="compositionally biased region" description="Polar residues" evidence="1">
    <location>
        <begin position="1"/>
        <end position="14"/>
    </location>
</feature>
<dbReference type="EMBL" id="BAAATR010000011">
    <property type="protein sequence ID" value="GAA2245825.1"/>
    <property type="molecule type" value="Genomic_DNA"/>
</dbReference>
<sequence length="374" mass="37505">MSRQSPQAAATSHSGRCGPTGPGPRRVARASAVTLTTALLLGWNSTVGSGIARAQQSPDAWTGQGRAVLPSGLTVELEFSPASGVSSTAAPGVLAARTPAGHGAARPGGSADDGRTAGCERASSAADARGYADGPRPRADRARRPKASPSADTGRESHPDTGRESHPDVGRELHPDVGRELRPSAGRESHPDVGRESHPDVGRESHPSSNTGTAKEPSPVRSDASPGRSADAQLLPIVIPSEQAAPFAPSAPAAVLPKSAGAGGTSSAVPTAAVSPVASASAAPASSVASPAAGQSGGQSGAKAAAGEAPEQPEERPVRALAGPPDVPPALVTHRTSMDAWRSALCTALFFLIAVGLLVRRGLGRATGRRRQGW</sequence>
<evidence type="ECO:0000313" key="3">
    <source>
        <dbReference type="EMBL" id="GAA2245825.1"/>
    </source>
</evidence>
<feature type="region of interest" description="Disordered" evidence="1">
    <location>
        <begin position="288"/>
        <end position="325"/>
    </location>
</feature>